<dbReference type="GO" id="GO:0004321">
    <property type="term" value="F:fatty-acyl-CoA synthase activity"/>
    <property type="evidence" value="ECO:0007669"/>
    <property type="project" value="TreeGrafter"/>
</dbReference>
<sequence length="555" mass="62144">MLSYYRDDFWATTSAHPMSYEEIDRKFVWDVPERFNIGQEVCTRHASKRGQLALVYDRGDGHHEKWTFWEMEQTSNRLANALRGLGVDRGDRVAVFLSQCPELPIAHIAAYKLGAIVVPLFTLFGPEAFVYRLNDSEAKVLITDHEHVGVVMDHQTEMPGLKRIIVTDGRVPGTTFWGDLLSAASPEFDVFPTRADDPAIIIYTSGTTGAPKGALHAHRMLLGHLPGVSLSHDLMPAPGDFIWTPADWAWIGGMYDVLFPALYWGVPVLARRMPKFDPEEAFALVAKWGVRNVFFPPTALKMMRGVTNPRDRWNLDLRTVASGGEPLGEQTMEWGREALGLTINEFYGQTECNLVLTNAGKLYPPTPNSAGRPVPGHVVRIIDENGTEIPPGEVGEIAVRRPDPVMFLEYWKRPEATARKFVGDWLRTGDLGYRDENGNFIFIGRDDDIISSAGYRIGPAEIEEVLVKHPSVLMAAVVGTPDPVRGQAVKAFIKLSGPSQAGPALVRELQDWVKTRLAAYEYPREIEFVESFPMTPSGKIQRQVLRKQEEAKKRR</sequence>
<evidence type="ECO:0000259" key="5">
    <source>
        <dbReference type="Pfam" id="PF00501"/>
    </source>
</evidence>
<dbReference type="GO" id="GO:0015645">
    <property type="term" value="F:fatty acid ligase activity"/>
    <property type="evidence" value="ECO:0007669"/>
    <property type="project" value="TreeGrafter"/>
</dbReference>
<keyword evidence="8" id="KW-1185">Reference proteome</keyword>
<dbReference type="AlphaFoldDB" id="A0A2K8NCI3"/>
<dbReference type="GO" id="GO:0016405">
    <property type="term" value="F:CoA-ligase activity"/>
    <property type="evidence" value="ECO:0007669"/>
    <property type="project" value="UniProtKB-ARBA"/>
</dbReference>
<evidence type="ECO:0000256" key="1">
    <source>
        <dbReference type="ARBA" id="ARBA00006432"/>
    </source>
</evidence>
<evidence type="ECO:0000256" key="4">
    <source>
        <dbReference type="ARBA" id="ARBA00022840"/>
    </source>
</evidence>
<reference evidence="8" key="1">
    <citation type="submission" date="2017-11" db="EMBL/GenBank/DDBJ databases">
        <title>Complete Genome Sequence of Kyrpidia sp. Strain EA-1, a thermophilic, hydrogen-oxidizing Bacterium, isolated from the Azores.</title>
        <authorList>
            <person name="Reiner J.E."/>
            <person name="Lapp C.J."/>
            <person name="Bunk B."/>
            <person name="Gescher J."/>
        </authorList>
    </citation>
    <scope>NUCLEOTIDE SEQUENCE [LARGE SCALE GENOMIC DNA]</scope>
    <source>
        <strain evidence="8">EA-1</strain>
    </source>
</reference>
<dbReference type="InterPro" id="IPR000873">
    <property type="entry name" value="AMP-dep_synth/lig_dom"/>
</dbReference>
<dbReference type="Gene3D" id="3.40.50.12780">
    <property type="entry name" value="N-terminal domain of ligase-like"/>
    <property type="match status" value="1"/>
</dbReference>
<dbReference type="Gene3D" id="3.30.300.30">
    <property type="match status" value="1"/>
</dbReference>
<dbReference type="FunFam" id="3.30.300.30:FF:000005">
    <property type="entry name" value="Acyl-coenzyme A synthetase ACSM5, mitochondrial"/>
    <property type="match status" value="1"/>
</dbReference>
<feature type="domain" description="AMP-binding enzyme C-terminal" evidence="6">
    <location>
        <begin position="461"/>
        <end position="539"/>
    </location>
</feature>
<evidence type="ECO:0000259" key="6">
    <source>
        <dbReference type="Pfam" id="PF13193"/>
    </source>
</evidence>
<dbReference type="CDD" id="cd05971">
    <property type="entry name" value="MACS_like_3"/>
    <property type="match status" value="1"/>
</dbReference>
<comment type="similarity">
    <text evidence="1">Belongs to the ATP-dependent AMP-binding enzyme family.</text>
</comment>
<dbReference type="RefSeq" id="WP_100668822.1">
    <property type="nucleotide sequence ID" value="NZ_CP024955.1"/>
</dbReference>
<dbReference type="InterPro" id="IPR051087">
    <property type="entry name" value="Mitochondrial_ACSM"/>
</dbReference>
<dbReference type="InterPro" id="IPR042099">
    <property type="entry name" value="ANL_N_sf"/>
</dbReference>
<evidence type="ECO:0000256" key="3">
    <source>
        <dbReference type="ARBA" id="ARBA00022741"/>
    </source>
</evidence>
<evidence type="ECO:0000313" key="8">
    <source>
        <dbReference type="Proteomes" id="UP000231932"/>
    </source>
</evidence>
<gene>
    <name evidence="7" type="ORF">CVV65_14970</name>
</gene>
<dbReference type="KEGG" id="kyr:CVV65_14970"/>
<dbReference type="Pfam" id="PF00501">
    <property type="entry name" value="AMP-binding"/>
    <property type="match status" value="1"/>
</dbReference>
<dbReference type="GO" id="GO:0005524">
    <property type="term" value="F:ATP binding"/>
    <property type="evidence" value="ECO:0007669"/>
    <property type="project" value="UniProtKB-KW"/>
</dbReference>
<evidence type="ECO:0000256" key="2">
    <source>
        <dbReference type="ARBA" id="ARBA00022598"/>
    </source>
</evidence>
<dbReference type="GO" id="GO:0006637">
    <property type="term" value="P:acyl-CoA metabolic process"/>
    <property type="evidence" value="ECO:0007669"/>
    <property type="project" value="TreeGrafter"/>
</dbReference>
<keyword evidence="4" id="KW-0067">ATP-binding</keyword>
<keyword evidence="2" id="KW-0436">Ligase</keyword>
<protein>
    <submittedName>
        <fullName evidence="7">AMP-dependent synthetase</fullName>
    </submittedName>
</protein>
<dbReference type="InterPro" id="IPR049515">
    <property type="entry name" value="MACS_put"/>
</dbReference>
<proteinExistence type="inferred from homology"/>
<evidence type="ECO:0000313" key="7">
    <source>
        <dbReference type="EMBL" id="ATY86072.1"/>
    </source>
</evidence>
<dbReference type="PROSITE" id="PS00455">
    <property type="entry name" value="AMP_BINDING"/>
    <property type="match status" value="1"/>
</dbReference>
<dbReference type="PANTHER" id="PTHR43605:SF10">
    <property type="entry name" value="ACYL-COA SYNTHETASE MEDIUM CHAIN FAMILY MEMBER 3"/>
    <property type="match status" value="1"/>
</dbReference>
<dbReference type="InterPro" id="IPR020845">
    <property type="entry name" value="AMP-binding_CS"/>
</dbReference>
<dbReference type="Proteomes" id="UP000231932">
    <property type="component" value="Chromosome"/>
</dbReference>
<dbReference type="OrthoDB" id="9765680at2"/>
<accession>A0A2K8NCI3</accession>
<dbReference type="GO" id="GO:0006633">
    <property type="term" value="P:fatty acid biosynthetic process"/>
    <property type="evidence" value="ECO:0007669"/>
    <property type="project" value="TreeGrafter"/>
</dbReference>
<dbReference type="SUPFAM" id="SSF56801">
    <property type="entry name" value="Acetyl-CoA synthetase-like"/>
    <property type="match status" value="1"/>
</dbReference>
<organism evidence="7 8">
    <name type="scientific">Kyrpidia spormannii</name>
    <dbReference type="NCBI Taxonomy" id="2055160"/>
    <lineage>
        <taxon>Bacteria</taxon>
        <taxon>Bacillati</taxon>
        <taxon>Bacillota</taxon>
        <taxon>Bacilli</taxon>
        <taxon>Bacillales</taxon>
        <taxon>Alicyclobacillaceae</taxon>
        <taxon>Kyrpidia</taxon>
    </lineage>
</organism>
<feature type="domain" description="AMP-dependent synthetase/ligase" evidence="5">
    <location>
        <begin position="48"/>
        <end position="411"/>
    </location>
</feature>
<name>A0A2K8NCI3_9BACL</name>
<dbReference type="PANTHER" id="PTHR43605">
    <property type="entry name" value="ACYL-COENZYME A SYNTHETASE"/>
    <property type="match status" value="1"/>
</dbReference>
<keyword evidence="3" id="KW-0547">Nucleotide-binding</keyword>
<dbReference type="InterPro" id="IPR025110">
    <property type="entry name" value="AMP-bd_C"/>
</dbReference>
<dbReference type="Pfam" id="PF13193">
    <property type="entry name" value="AMP-binding_C"/>
    <property type="match status" value="1"/>
</dbReference>
<dbReference type="EMBL" id="CP024955">
    <property type="protein sequence ID" value="ATY86072.1"/>
    <property type="molecule type" value="Genomic_DNA"/>
</dbReference>
<dbReference type="InterPro" id="IPR045851">
    <property type="entry name" value="AMP-bd_C_sf"/>
</dbReference>